<dbReference type="GO" id="GO:0051013">
    <property type="term" value="P:microtubule severing"/>
    <property type="evidence" value="ECO:0007669"/>
    <property type="project" value="TreeGrafter"/>
</dbReference>
<feature type="compositionally biased region" description="Low complexity" evidence="2">
    <location>
        <begin position="194"/>
        <end position="208"/>
    </location>
</feature>
<dbReference type="Gene3D" id="1.10.8.60">
    <property type="match status" value="1"/>
</dbReference>
<dbReference type="PROSITE" id="PS00674">
    <property type="entry name" value="AAA"/>
    <property type="match status" value="1"/>
</dbReference>
<comment type="caution">
    <text evidence="4">The sequence shown here is derived from an EMBL/GenBank/DDBJ whole genome shotgun (WGS) entry which is preliminary data.</text>
</comment>
<feature type="region of interest" description="Disordered" evidence="2">
    <location>
        <begin position="580"/>
        <end position="634"/>
    </location>
</feature>
<feature type="compositionally biased region" description="Basic and acidic residues" evidence="2">
    <location>
        <begin position="85"/>
        <end position="95"/>
    </location>
</feature>
<dbReference type="EMBL" id="JAEHOC010000023">
    <property type="protein sequence ID" value="KAG2431772.1"/>
    <property type="molecule type" value="Genomic_DNA"/>
</dbReference>
<feature type="compositionally biased region" description="Polar residues" evidence="2">
    <location>
        <begin position="218"/>
        <end position="229"/>
    </location>
</feature>
<dbReference type="InterPro" id="IPR050304">
    <property type="entry name" value="MT-severing_AAA_ATPase"/>
</dbReference>
<keyword evidence="1" id="KW-0067">ATP-binding</keyword>
<feature type="compositionally biased region" description="Low complexity" evidence="2">
    <location>
        <begin position="113"/>
        <end position="130"/>
    </location>
</feature>
<dbReference type="AlphaFoldDB" id="A0A835VWB6"/>
<dbReference type="Gene3D" id="3.40.50.300">
    <property type="entry name" value="P-loop containing nucleotide triphosphate hydrolases"/>
    <property type="match status" value="1"/>
</dbReference>
<dbReference type="InterPro" id="IPR027417">
    <property type="entry name" value="P-loop_NTPase"/>
</dbReference>
<feature type="compositionally biased region" description="Polar residues" evidence="2">
    <location>
        <begin position="163"/>
        <end position="174"/>
    </location>
</feature>
<dbReference type="Pfam" id="PF00004">
    <property type="entry name" value="AAA"/>
    <property type="match status" value="1"/>
</dbReference>
<comment type="similarity">
    <text evidence="1">Belongs to the AAA ATPase family.</text>
</comment>
<name>A0A835VWB6_CHLIN</name>
<dbReference type="FunFam" id="3.40.50.300:FF:000159">
    <property type="entry name" value="Katanin p60 ATPase-containing subunit A1"/>
    <property type="match status" value="1"/>
</dbReference>
<organism evidence="4 5">
    <name type="scientific">Chlamydomonas incerta</name>
    <dbReference type="NCBI Taxonomy" id="51695"/>
    <lineage>
        <taxon>Eukaryota</taxon>
        <taxon>Viridiplantae</taxon>
        <taxon>Chlorophyta</taxon>
        <taxon>core chlorophytes</taxon>
        <taxon>Chlorophyceae</taxon>
        <taxon>CS clade</taxon>
        <taxon>Chlamydomonadales</taxon>
        <taxon>Chlamydomonadaceae</taxon>
        <taxon>Chlamydomonas</taxon>
    </lineage>
</organism>
<dbReference type="GO" id="GO:0016887">
    <property type="term" value="F:ATP hydrolysis activity"/>
    <property type="evidence" value="ECO:0007669"/>
    <property type="project" value="InterPro"/>
</dbReference>
<feature type="compositionally biased region" description="Low complexity" evidence="2">
    <location>
        <begin position="144"/>
        <end position="161"/>
    </location>
</feature>
<dbReference type="InterPro" id="IPR003960">
    <property type="entry name" value="ATPase_AAA_CS"/>
</dbReference>
<reference evidence="4" key="1">
    <citation type="journal article" date="2020" name="bioRxiv">
        <title>Comparative genomics of Chlamydomonas.</title>
        <authorList>
            <person name="Craig R.J."/>
            <person name="Hasan A.R."/>
            <person name="Ness R.W."/>
            <person name="Keightley P.D."/>
        </authorList>
    </citation>
    <scope>NUCLEOTIDE SEQUENCE</scope>
    <source>
        <strain evidence="4">SAG 7.73</strain>
    </source>
</reference>
<feature type="region of interest" description="Disordered" evidence="2">
    <location>
        <begin position="262"/>
        <end position="316"/>
    </location>
</feature>
<dbReference type="SUPFAM" id="SSF52540">
    <property type="entry name" value="P-loop containing nucleoside triphosphate hydrolases"/>
    <property type="match status" value="1"/>
</dbReference>
<evidence type="ECO:0000259" key="3">
    <source>
        <dbReference type="SMART" id="SM00382"/>
    </source>
</evidence>
<dbReference type="GO" id="GO:0005524">
    <property type="term" value="F:ATP binding"/>
    <property type="evidence" value="ECO:0007669"/>
    <property type="project" value="UniProtKB-KW"/>
</dbReference>
<dbReference type="Proteomes" id="UP000650467">
    <property type="component" value="Unassembled WGS sequence"/>
</dbReference>
<dbReference type="InterPro" id="IPR041569">
    <property type="entry name" value="AAA_lid_3"/>
</dbReference>
<dbReference type="Pfam" id="PF17862">
    <property type="entry name" value="AAA_lid_3"/>
    <property type="match status" value="1"/>
</dbReference>
<evidence type="ECO:0000256" key="1">
    <source>
        <dbReference type="RuleBase" id="RU003651"/>
    </source>
</evidence>
<feature type="domain" description="AAA+ ATPase" evidence="3">
    <location>
        <begin position="389"/>
        <end position="524"/>
    </location>
</feature>
<dbReference type="InterPro" id="IPR003593">
    <property type="entry name" value="AAA+_ATPase"/>
</dbReference>
<feature type="compositionally biased region" description="Pro residues" evidence="2">
    <location>
        <begin position="620"/>
        <end position="632"/>
    </location>
</feature>
<dbReference type="GO" id="GO:0015630">
    <property type="term" value="C:microtubule cytoskeleton"/>
    <property type="evidence" value="ECO:0007669"/>
    <property type="project" value="TreeGrafter"/>
</dbReference>
<dbReference type="InterPro" id="IPR003959">
    <property type="entry name" value="ATPase_AAA_core"/>
</dbReference>
<feature type="region of interest" description="Disordered" evidence="2">
    <location>
        <begin position="17"/>
        <end position="229"/>
    </location>
</feature>
<proteinExistence type="inferred from homology"/>
<dbReference type="OrthoDB" id="5334845at2759"/>
<dbReference type="PANTHER" id="PTHR23074">
    <property type="entry name" value="AAA DOMAIN-CONTAINING"/>
    <property type="match status" value="1"/>
</dbReference>
<evidence type="ECO:0000256" key="2">
    <source>
        <dbReference type="SAM" id="MobiDB-lite"/>
    </source>
</evidence>
<keyword evidence="5" id="KW-1185">Reference proteome</keyword>
<dbReference type="PANTHER" id="PTHR23074:SF19">
    <property type="entry name" value="KATANIN P60 ATPASE-CONTAINING SUBUNIT A1"/>
    <property type="match status" value="1"/>
</dbReference>
<gene>
    <name evidence="4" type="ORF">HXX76_009268</name>
</gene>
<evidence type="ECO:0000313" key="4">
    <source>
        <dbReference type="EMBL" id="KAG2431772.1"/>
    </source>
</evidence>
<keyword evidence="1" id="KW-0547">Nucleotide-binding</keyword>
<sequence length="689" mass="69559">MDDPQLQRAIYASIQTARAQGHSVVGARSGAGQATRGPGPLGPYRAGSGSYSPAARTYAGGSSSRGGGGGGGQGDSSYGLRARYGRIDSLRRDGIRPAATTAPAGGGGGCLMPSASAPSLGGSGSSRPLPQQAFQPYRPGSPQRTPSATATDAARALPAPRLQQHQQSLRRNQATTTPHSPPPGSHRANARQRGASGNQSNGAGASMSTAASRAVPAGSTTPSGAFMSSSGPNPVMEAIAAVTTSALSAAEAVALPGTLGRRRAPASRNAAAASAGGAEDAADSRSTGNGGRHGGAAAVPPAPFAAPVGGQGPPPRELVTVPAAGGGVVMVPAGVDPALAEAVLRDAVTWDTGVTFDDIAGCDVAKQLLHEAVALPLVIPEFFTGIREPWRGVLLHGPPGTGKTLLAKAVAGMVGGAFFSVSPSSLTSKWRGESEKLLATLFELARAHAPSIIFFDEIDAVGSARGSEGEHEASRRFKAELLQQMDGMCSGRGVMLLAATNCPWDLDPALRRRLEKRVLIGLPDAAARLALLRLHLRSVSLAADVDLAAVAAACEGLSGADIRLLCREAAMAPLRRQLAAPGSTSGTHAAACPAAPRPDARAAVAESDTAAQQSDTEAAEPPPLPPPPPPPRQLRSVADIRRLADSGALASGAVVAAADLAAARAALRPSVSPEQVAHYEAWDREFASA</sequence>
<feature type="compositionally biased region" description="Gly residues" evidence="2">
    <location>
        <begin position="63"/>
        <end position="74"/>
    </location>
</feature>
<evidence type="ECO:0000313" key="5">
    <source>
        <dbReference type="Proteomes" id="UP000650467"/>
    </source>
</evidence>
<accession>A0A835VWB6</accession>
<feature type="compositionally biased region" description="Low complexity" evidence="2">
    <location>
        <begin position="266"/>
        <end position="279"/>
    </location>
</feature>
<dbReference type="SMART" id="SM00382">
    <property type="entry name" value="AAA"/>
    <property type="match status" value="1"/>
</dbReference>
<protein>
    <recommendedName>
        <fullName evidence="3">AAA+ ATPase domain-containing protein</fullName>
    </recommendedName>
</protein>